<dbReference type="EMBL" id="SMTF01000006">
    <property type="protein sequence ID" value="TDK23762.1"/>
    <property type="molecule type" value="Genomic_DNA"/>
</dbReference>
<dbReference type="InterPro" id="IPR027417">
    <property type="entry name" value="P-loop_NTPase"/>
</dbReference>
<dbReference type="PANTHER" id="PTHR11070">
    <property type="entry name" value="UVRD / RECB / PCRA DNA HELICASE FAMILY MEMBER"/>
    <property type="match status" value="1"/>
</dbReference>
<dbReference type="GO" id="GO:0009338">
    <property type="term" value="C:exodeoxyribonuclease V complex"/>
    <property type="evidence" value="ECO:0007669"/>
    <property type="project" value="TreeGrafter"/>
</dbReference>
<evidence type="ECO:0000256" key="12">
    <source>
        <dbReference type="ARBA" id="ARBA00023235"/>
    </source>
</evidence>
<comment type="caution">
    <text evidence="20">The sequence shown here is derived from an EMBL/GenBank/DDBJ whole genome shotgun (WGS) entry which is preliminary data.</text>
</comment>
<dbReference type="CDD" id="cd22352">
    <property type="entry name" value="RecB_C-like"/>
    <property type="match status" value="1"/>
</dbReference>
<comment type="cofactor">
    <cofactor evidence="15">
        <name>Mg(2+)</name>
        <dbReference type="ChEBI" id="CHEBI:18420"/>
    </cofactor>
    <text evidence="15">Binds 1 Mg(2+) ion per subunit.</text>
</comment>
<comment type="similarity">
    <text evidence="15">Belongs to the helicase family. UvrD subfamily.</text>
</comment>
<dbReference type="InterPro" id="IPR014017">
    <property type="entry name" value="DNA_helicase_UvrD-like_C"/>
</dbReference>
<evidence type="ECO:0000256" key="17">
    <source>
        <dbReference type="SAM" id="MobiDB-lite"/>
    </source>
</evidence>
<comment type="catalytic activity">
    <reaction evidence="14 15">
        <text>ATP + H2O = ADP + phosphate + H(+)</text>
        <dbReference type="Rhea" id="RHEA:13065"/>
        <dbReference type="ChEBI" id="CHEBI:15377"/>
        <dbReference type="ChEBI" id="CHEBI:15378"/>
        <dbReference type="ChEBI" id="CHEBI:30616"/>
        <dbReference type="ChEBI" id="CHEBI:43474"/>
        <dbReference type="ChEBI" id="CHEBI:456216"/>
        <dbReference type="EC" id="5.6.2.4"/>
    </reaction>
</comment>
<dbReference type="PANTHER" id="PTHR11070:SF23">
    <property type="entry name" value="RECBCD ENZYME SUBUNIT RECB"/>
    <property type="match status" value="1"/>
</dbReference>
<feature type="binding site" evidence="15">
    <location>
        <position position="1103"/>
    </location>
    <ligand>
        <name>Mg(2+)</name>
        <dbReference type="ChEBI" id="CHEBI:18420"/>
    </ligand>
</feature>
<reference evidence="20 21" key="1">
    <citation type="submission" date="2019-03" db="EMBL/GenBank/DDBJ databases">
        <title>Luteimonas zhaokaii sp.nov., isolated from the rectal contents of Plateau pika in Yushu, Qinghai Province, China.</title>
        <authorList>
            <person name="Zhang G."/>
        </authorList>
    </citation>
    <scope>NUCLEOTIDE SEQUENCE [LARGE SCALE GENOMIC DNA]</scope>
    <source>
        <strain evidence="20 21">B9</strain>
    </source>
</reference>
<dbReference type="GO" id="GO:0008854">
    <property type="term" value="F:exodeoxyribonuclease V activity"/>
    <property type="evidence" value="ECO:0007669"/>
    <property type="project" value="UniProtKB-EC"/>
</dbReference>
<evidence type="ECO:0000256" key="9">
    <source>
        <dbReference type="ARBA" id="ARBA00022842"/>
    </source>
</evidence>
<evidence type="ECO:0000256" key="15">
    <source>
        <dbReference type="HAMAP-Rule" id="MF_01485"/>
    </source>
</evidence>
<feature type="region of interest" description="Nuclease activity, interacts with RecD and RecA" evidence="15">
    <location>
        <begin position="905"/>
        <end position="1215"/>
    </location>
</feature>
<gene>
    <name evidence="15" type="primary">recB</name>
    <name evidence="20" type="ORF">E2F46_09515</name>
</gene>
<evidence type="ECO:0000256" key="5">
    <source>
        <dbReference type="ARBA" id="ARBA00022801"/>
    </source>
</evidence>
<protein>
    <recommendedName>
        <fullName evidence="15">RecBCD enzyme subunit RecB</fullName>
        <ecNumber evidence="15">3.1.11.5</ecNumber>
        <ecNumber evidence="15">5.6.2.4</ecNumber>
    </recommendedName>
    <alternativeName>
        <fullName evidence="15">DNA 3'-5' helicase subunit RecB</fullName>
    </alternativeName>
    <alternativeName>
        <fullName evidence="15">Exonuclease V subunit RecB</fullName>
        <shortName evidence="15">ExoV subunit RecB</shortName>
    </alternativeName>
    <alternativeName>
        <fullName evidence="15">Helicase/nuclease RecBCD subunit RecB</fullName>
    </alternativeName>
</protein>
<organism evidence="20 21">
    <name type="scientific">Luteimonas aestuarii</name>
    <dbReference type="NCBI Taxonomy" id="453837"/>
    <lineage>
        <taxon>Bacteria</taxon>
        <taxon>Pseudomonadati</taxon>
        <taxon>Pseudomonadota</taxon>
        <taxon>Gammaproteobacteria</taxon>
        <taxon>Lysobacterales</taxon>
        <taxon>Lysobacteraceae</taxon>
        <taxon>Luteimonas</taxon>
    </lineage>
</organism>
<dbReference type="GO" id="GO:0000724">
    <property type="term" value="P:double-strand break repair via homologous recombination"/>
    <property type="evidence" value="ECO:0007669"/>
    <property type="project" value="UniProtKB-UniRule"/>
</dbReference>
<feature type="binding site" evidence="15">
    <location>
        <position position="1116"/>
    </location>
    <ligand>
        <name>Mg(2+)</name>
        <dbReference type="ChEBI" id="CHEBI:18420"/>
    </ligand>
</feature>
<dbReference type="AlphaFoldDB" id="A0A4R5TSC6"/>
<feature type="region of interest" description="DNA-binding and helicase activity, interacts with RecC" evidence="15">
    <location>
        <begin position="1"/>
        <end position="880"/>
    </location>
</feature>
<name>A0A4R5TSC6_9GAMM</name>
<keyword evidence="9 15" id="KW-0460">Magnesium</keyword>
<evidence type="ECO:0000256" key="2">
    <source>
        <dbReference type="ARBA" id="ARBA00022723"/>
    </source>
</evidence>
<sequence length="1215" mass="132094">MSAAELHEDDYLRLPLDGVQLIEASAGTGKTFTLATLFTRLVVERRLRIGQILAVTFTEAATQELRRRIRERLALAARLVDTVADDGDGDDHEAALTRAILARALQAGEETPAQLTRRLRVAAEEIDLASIFTIHGFCARVLSEHAIDSGHALDTPGLLANLQPLHAEVAADLWRTHANNADALDALTTLWNGPDALASDLRVLLGDLPLLPAPEEAMAVDDPRDGFAAQVARLSAAVDAHAEDAQAAIGHAFDAKVFDGRRARRASFDKAFDELRAGGTVGHWPRTDKTHLQKLLPAHLQAYCKEGRQDDLPTSPLFDALQAWCDADDAMEQWRTAQRIALLHHIRAEARSRVALLKRQRRLSTYDDLIDGVADALEGPRRMPLVEQLRRQYRVALVDEFQDTDARQWAIFHRAFGDSDEVRNIGATPALFVIGDPKQAIYGFRGGDVHTYLQAKAQARVAPPLRHNFRSRPAVLRAIDALYASAGDAAFLEHGIAFEQVLPGGKRSDGDYLRDGTPAPALTLRLLESDGGKPLNAEPSREAATAACVADIHRVLSDARAGRALIAGKPVQAGDIAVLVRTHREATRVQLALAAAGIPAVAAGKASLYATPEAQELRLLLLALLQPADEGRLRAALATVLLGLDAAAIAALDQQGDALRTAQDALLQWRERWQRGGPFALLSDLCAAQAERLLSLFDGERRITNYLQLGEALQEAATQSLGLHGLLDWLQARMVRADENDETQLLRLESDARRVQIVTLHKSKGLEYPLVYLPFAGIGGKPPATARHHAVHDGSGRTLHWKIAKDADWVAAEQRAAIERAAEDARLLYVGLTRAEHALWIAAGALKDFGTTRLAPLLADLPALRAGDDVRIVEGPAEGPPARLPPERDAAMPDARIATRHIAPDWWVYSFTQLARADGLHATAAVETEDSGAASDEPAQPLDDVPETTTDAATDAAADAPSDVHDPRFSGSRFGNVLHAALENTAFAAWANWQPGDDAPADEGEVLLQALREEGYAEADLDDGLATLTSLVGRTLTVPLPEGGALHAVPEHERRAEIEFHFAMQPTSVPELLELLHAHGVVRERRGFGLRRRLEGLMTGKIDLTYGQGGRWYVLDYKSNRLPRYDAPALAAAMAHSEYDLQSLVYTVALHRWLGFRLGDDYDYARDFGGIRYLFCRGLDAQDAASPGVFAHTWPPQLVHALDALFSGHTQGAAA</sequence>
<feature type="binding site" evidence="16">
    <location>
        <begin position="24"/>
        <end position="31"/>
    </location>
    <ligand>
        <name>ATP</name>
        <dbReference type="ChEBI" id="CHEBI:30616"/>
    </ligand>
</feature>
<evidence type="ECO:0000313" key="20">
    <source>
        <dbReference type="EMBL" id="TDK23762.1"/>
    </source>
</evidence>
<evidence type="ECO:0000256" key="7">
    <source>
        <dbReference type="ARBA" id="ARBA00022839"/>
    </source>
</evidence>
<dbReference type="PROSITE" id="PS51217">
    <property type="entry name" value="UVRD_HELICASE_CTER"/>
    <property type="match status" value="1"/>
</dbReference>
<comment type="catalytic activity">
    <reaction evidence="15">
        <text>Exonucleolytic cleavage (in the presence of ATP) in either 5'- to 3'- or 3'- to 5'-direction to yield 5'-phosphooligonucleotides.</text>
        <dbReference type="EC" id="3.1.11.5"/>
    </reaction>
</comment>
<dbReference type="Pfam" id="PF12705">
    <property type="entry name" value="PDDEXK_1"/>
    <property type="match status" value="1"/>
</dbReference>
<comment type="function">
    <text evidence="15">A helicase/nuclease that prepares dsDNA breaks (DSB) for recombinational DNA repair. Binds to DSBs and unwinds DNA via a highly rapid and processive ATP-dependent bidirectional helicase activity. Unwinds dsDNA until it encounters a Chi (crossover hotspot instigator) sequence from the 3' direction. Cuts ssDNA a few nucleotides 3' to the Chi site. The properties and activities of the enzyme are changed at Chi. The Chi-altered holoenzyme produces a long 3'-ssDNA overhang and facilitates RecA-binding to the ssDNA for homologous DNA recombination and repair. Holoenzyme degrades any linearized DNA that is unable to undergo homologous recombination. In the holoenzyme this subunit contributes ATPase, 3'-5' helicase, exonuclease activity and loads RecA onto ssDNA.</text>
</comment>
<dbReference type="Gene3D" id="3.90.320.10">
    <property type="match status" value="1"/>
</dbReference>
<dbReference type="InterPro" id="IPR014016">
    <property type="entry name" value="UvrD-like_ATP-bd"/>
</dbReference>
<evidence type="ECO:0000256" key="11">
    <source>
        <dbReference type="ARBA" id="ARBA00023204"/>
    </source>
</evidence>
<dbReference type="InterPro" id="IPR011335">
    <property type="entry name" value="Restrct_endonuc-II-like"/>
</dbReference>
<comment type="catalytic activity">
    <reaction evidence="13 15">
        <text>Couples ATP hydrolysis with the unwinding of duplex DNA by translocating in the 3'-5' direction.</text>
        <dbReference type="EC" id="5.6.2.4"/>
    </reaction>
</comment>
<keyword evidence="8 15" id="KW-0067">ATP-binding</keyword>
<comment type="miscellaneous">
    <text evidence="15">In the RecBCD complex, RecB has a slow 3'-5' helicase, an exonuclease activity and loads RecA onto ssDNA, RecD has a fast 5'-3' helicase activity, while RecC stimulates the ATPase and processivity of the RecB helicase and contributes to recognition of the Chi site.</text>
</comment>
<dbReference type="Gene3D" id="3.40.50.300">
    <property type="entry name" value="P-loop containing nucleotide triphosphate hydrolases"/>
    <property type="match status" value="2"/>
</dbReference>
<dbReference type="GO" id="GO:0043138">
    <property type="term" value="F:3'-5' DNA helicase activity"/>
    <property type="evidence" value="ECO:0007669"/>
    <property type="project" value="UniProtKB-UniRule"/>
</dbReference>
<evidence type="ECO:0000256" key="6">
    <source>
        <dbReference type="ARBA" id="ARBA00022806"/>
    </source>
</evidence>
<keyword evidence="10 15" id="KW-0238">DNA-binding</keyword>
<dbReference type="RefSeq" id="WP_133321859.1">
    <property type="nucleotide sequence ID" value="NZ_SMTF01000006.1"/>
</dbReference>
<accession>A0A4R5TSC6</accession>
<keyword evidence="6 15" id="KW-0347">Helicase</keyword>
<evidence type="ECO:0000256" key="3">
    <source>
        <dbReference type="ARBA" id="ARBA00022741"/>
    </source>
</evidence>
<evidence type="ECO:0000256" key="1">
    <source>
        <dbReference type="ARBA" id="ARBA00022722"/>
    </source>
</evidence>
<dbReference type="EC" id="5.6.2.4" evidence="15"/>
<dbReference type="EC" id="3.1.11.5" evidence="15"/>
<evidence type="ECO:0000256" key="4">
    <source>
        <dbReference type="ARBA" id="ARBA00022763"/>
    </source>
</evidence>
<comment type="domain">
    <text evidence="15">The C-terminal domain has nuclease activity and interacts with RecD. It interacts with RecA, facilitating its loading onto ssDNA.</text>
</comment>
<keyword evidence="3 15" id="KW-0547">Nucleotide-binding</keyword>
<feature type="region of interest" description="Disordered" evidence="17">
    <location>
        <begin position="926"/>
        <end position="967"/>
    </location>
</feature>
<keyword evidence="7 15" id="KW-0269">Exonuclease</keyword>
<evidence type="ECO:0000313" key="21">
    <source>
        <dbReference type="Proteomes" id="UP000294796"/>
    </source>
</evidence>
<dbReference type="Proteomes" id="UP000294796">
    <property type="component" value="Unassembled WGS sequence"/>
</dbReference>
<dbReference type="Pfam" id="PF13361">
    <property type="entry name" value="UvrD_C"/>
    <property type="match status" value="1"/>
</dbReference>
<dbReference type="OrthoDB" id="9810135at2"/>
<dbReference type="Gene3D" id="1.10.486.10">
    <property type="entry name" value="PCRA, domain 4"/>
    <property type="match status" value="1"/>
</dbReference>
<dbReference type="GO" id="GO:0005524">
    <property type="term" value="F:ATP binding"/>
    <property type="evidence" value="ECO:0007669"/>
    <property type="project" value="UniProtKB-UniRule"/>
</dbReference>
<comment type="subunit">
    <text evidence="15">Heterotrimer of RecB, RecC and RecD. All subunits contribute to DNA-binding. Interacts with RecA.</text>
</comment>
<keyword evidence="12 15" id="KW-0413">Isomerase</keyword>
<dbReference type="GO" id="GO:0005829">
    <property type="term" value="C:cytosol"/>
    <property type="evidence" value="ECO:0007669"/>
    <property type="project" value="TreeGrafter"/>
</dbReference>
<evidence type="ECO:0000259" key="19">
    <source>
        <dbReference type="PROSITE" id="PS51217"/>
    </source>
</evidence>
<keyword evidence="2 15" id="KW-0479">Metal-binding</keyword>
<feature type="compositionally biased region" description="Low complexity" evidence="17">
    <location>
        <begin position="948"/>
        <end position="960"/>
    </location>
</feature>
<evidence type="ECO:0000256" key="10">
    <source>
        <dbReference type="ARBA" id="ARBA00023125"/>
    </source>
</evidence>
<dbReference type="GO" id="GO:0003677">
    <property type="term" value="F:DNA binding"/>
    <property type="evidence" value="ECO:0007669"/>
    <property type="project" value="UniProtKB-UniRule"/>
</dbReference>
<feature type="active site" description="For nuclease activity" evidence="15">
    <location>
        <position position="1116"/>
    </location>
</feature>
<evidence type="ECO:0000256" key="13">
    <source>
        <dbReference type="ARBA" id="ARBA00034617"/>
    </source>
</evidence>
<dbReference type="Gene3D" id="1.10.3170.10">
    <property type="entry name" value="Recbcd, chain B, domain 2"/>
    <property type="match status" value="1"/>
</dbReference>
<dbReference type="SUPFAM" id="SSF52980">
    <property type="entry name" value="Restriction endonuclease-like"/>
    <property type="match status" value="1"/>
</dbReference>
<feature type="binding site" evidence="15">
    <location>
        <position position="979"/>
    </location>
    <ligand>
        <name>Mg(2+)</name>
        <dbReference type="ChEBI" id="CHEBI:18420"/>
    </ligand>
</feature>
<dbReference type="PROSITE" id="PS51198">
    <property type="entry name" value="UVRD_HELICASE_ATP_BIND"/>
    <property type="match status" value="1"/>
</dbReference>
<keyword evidence="1 15" id="KW-0540">Nuclease</keyword>
<feature type="domain" description="UvrD-like helicase ATP-binding" evidence="18">
    <location>
        <begin position="3"/>
        <end position="472"/>
    </location>
</feature>
<keyword evidence="21" id="KW-1185">Reference proteome</keyword>
<keyword evidence="4 15" id="KW-0227">DNA damage</keyword>
<dbReference type="GO" id="GO:0016887">
    <property type="term" value="F:ATP hydrolysis activity"/>
    <property type="evidence" value="ECO:0007669"/>
    <property type="project" value="RHEA"/>
</dbReference>
<dbReference type="InterPro" id="IPR004586">
    <property type="entry name" value="RecB"/>
</dbReference>
<dbReference type="HAMAP" id="MF_01485">
    <property type="entry name" value="RecB"/>
    <property type="match status" value="1"/>
</dbReference>
<dbReference type="InterPro" id="IPR038726">
    <property type="entry name" value="PDDEXK_AddAB-type"/>
</dbReference>
<dbReference type="InterPro" id="IPR000212">
    <property type="entry name" value="DNA_helicase_UvrD/REP"/>
</dbReference>
<feature type="domain" description="UvrD-like helicase C-terminal" evidence="19">
    <location>
        <begin position="503"/>
        <end position="765"/>
    </location>
</feature>
<dbReference type="Pfam" id="PF00580">
    <property type="entry name" value="UvrD-helicase"/>
    <property type="match status" value="1"/>
</dbReference>
<evidence type="ECO:0000259" key="18">
    <source>
        <dbReference type="PROSITE" id="PS51198"/>
    </source>
</evidence>
<comment type="domain">
    <text evidence="15">The N-terminal DNA-binding domain is a ssDNA-dependent ATPase and has ATP-dependent 3'-5' helicase function. This domain interacts with RecC.</text>
</comment>
<keyword evidence="5 15" id="KW-0378">Hydrolase</keyword>
<dbReference type="InterPro" id="IPR011604">
    <property type="entry name" value="PDDEXK-like_dom_sf"/>
</dbReference>
<evidence type="ECO:0000256" key="14">
    <source>
        <dbReference type="ARBA" id="ARBA00048988"/>
    </source>
</evidence>
<dbReference type="SUPFAM" id="SSF52540">
    <property type="entry name" value="P-loop containing nucleoside triphosphate hydrolases"/>
    <property type="match status" value="1"/>
</dbReference>
<evidence type="ECO:0000256" key="8">
    <source>
        <dbReference type="ARBA" id="ARBA00022840"/>
    </source>
</evidence>
<evidence type="ECO:0000256" key="16">
    <source>
        <dbReference type="PROSITE-ProRule" id="PRU00560"/>
    </source>
</evidence>
<proteinExistence type="inferred from homology"/>
<keyword evidence="11 15" id="KW-0234">DNA repair</keyword>
<dbReference type="GO" id="GO:0000287">
    <property type="term" value="F:magnesium ion binding"/>
    <property type="evidence" value="ECO:0007669"/>
    <property type="project" value="UniProtKB-UniRule"/>
</dbReference>